<dbReference type="EMBL" id="JAPDRL010000012">
    <property type="protein sequence ID" value="KAJ9667537.1"/>
    <property type="molecule type" value="Genomic_DNA"/>
</dbReference>
<keyword evidence="1" id="KW-0472">Membrane</keyword>
<dbReference type="Proteomes" id="UP001172684">
    <property type="component" value="Unassembled WGS sequence"/>
</dbReference>
<name>A0ABQ9P569_9PEZI</name>
<gene>
    <name evidence="2" type="ORF">H2201_002406</name>
</gene>
<keyword evidence="1" id="KW-0812">Transmembrane</keyword>
<protein>
    <submittedName>
        <fullName evidence="2">Uncharacterized protein</fullName>
    </submittedName>
</protein>
<keyword evidence="1" id="KW-1133">Transmembrane helix</keyword>
<evidence type="ECO:0000313" key="2">
    <source>
        <dbReference type="EMBL" id="KAJ9667537.1"/>
    </source>
</evidence>
<reference evidence="2" key="1">
    <citation type="submission" date="2022-10" db="EMBL/GenBank/DDBJ databases">
        <title>Culturing micro-colonial fungi from biological soil crusts in the Mojave desert and describing Neophaeococcomyces mojavensis, and introducing the new genera and species Taxawa tesnikishii.</title>
        <authorList>
            <person name="Kurbessoian T."/>
            <person name="Stajich J.E."/>
        </authorList>
    </citation>
    <scope>NUCLEOTIDE SEQUENCE</scope>
    <source>
        <strain evidence="2">TK_1</strain>
    </source>
</reference>
<feature type="transmembrane region" description="Helical" evidence="1">
    <location>
        <begin position="260"/>
        <end position="281"/>
    </location>
</feature>
<sequence>MATESSVSRGALEAAALQAMIDHDNNSQVENEAPPAQQVLLSPERETALRTGDYSKLRELEENQKKDFEAIRLTLKDHEDQALNVITDEHGRELHVCSTENAMFWIHVKEDAAAKEAGLAANDHKDTVYAPTIEVGTFSKNGGHAFLSWHTFKENLDDITIFALAGAVGAVVGFQIFEILATESEQAAAMASAGLARQAAYAEVEAARAHPDPQVLTKAIKDLRAARSNVDRLWMAQLPKKPIFEKFLSLARRFPTVSSLIGTTIVTAAVTVVLGIIWHVINKDLYIKVNITNFDKKAWKVDAWYHNNGIIAGGSGWVVKSMAPAKKEVITPMGAMVAKYTAATNITYFFQNSFTVMDGVGIALRVVQEDDNSKGVNSQPSNTPVVYLLTEDLGFGAAYLAKFIKKNRHTVKAGVPPSIEDFYEEEANWPKGTPTVVECEVERDGQRVKIVGSTDALEGRNDNIYTYDVKIG</sequence>
<keyword evidence="3" id="KW-1185">Reference proteome</keyword>
<evidence type="ECO:0000256" key="1">
    <source>
        <dbReference type="SAM" id="Phobius"/>
    </source>
</evidence>
<comment type="caution">
    <text evidence="2">The sequence shown here is derived from an EMBL/GenBank/DDBJ whole genome shotgun (WGS) entry which is preliminary data.</text>
</comment>
<evidence type="ECO:0000313" key="3">
    <source>
        <dbReference type="Proteomes" id="UP001172684"/>
    </source>
</evidence>
<organism evidence="2 3">
    <name type="scientific">Coniosporium apollinis</name>
    <dbReference type="NCBI Taxonomy" id="61459"/>
    <lineage>
        <taxon>Eukaryota</taxon>
        <taxon>Fungi</taxon>
        <taxon>Dikarya</taxon>
        <taxon>Ascomycota</taxon>
        <taxon>Pezizomycotina</taxon>
        <taxon>Dothideomycetes</taxon>
        <taxon>Dothideomycetes incertae sedis</taxon>
        <taxon>Coniosporium</taxon>
    </lineage>
</organism>
<proteinExistence type="predicted"/>
<accession>A0ABQ9P569</accession>